<gene>
    <name evidence="1" type="ORF">NQ176_g4107</name>
</gene>
<accession>A0ACC1NFS1</accession>
<keyword evidence="2" id="KW-1185">Reference proteome</keyword>
<sequence>MHVFSRVPKGLLLLLLSGTSLAHKRQSDPVDPGTASDCTYFLKARDASFTCTRFENEGGISHADFVSWNPSVKDDCSGIKVGNDYCLEVNFGLPRSTTVMQTTTTTTTTTTSSVQPPATTTTPSLPSPTQDGLTKDCLRFYMAKSGDTCDTIVASYGTFTLNDFINWNPAVGTSCKFLLSQTYYCVGVAGTPTTRPPTVSTSSPSPVQPDNGIQTPQPTQPNMVKNCVKFHFVSKGNTCDQITSYNGISQSDFTSWNPQIGEKCTGMWADAYACVGVAAFSLKSRYHVDCTGDIHNNVTIGMDQGYCMNTGCQVGSLEIAADGLCPNGQVQLSYWEKSDCSGKWYGYGYAAKATCRKLWTDGWKFKGIHLRCARMQDDCSSKRTCTMDPEPQQNAC</sequence>
<organism evidence="1 2">
    <name type="scientific">Zarea fungicola</name>
    <dbReference type="NCBI Taxonomy" id="93591"/>
    <lineage>
        <taxon>Eukaryota</taxon>
        <taxon>Fungi</taxon>
        <taxon>Dikarya</taxon>
        <taxon>Ascomycota</taxon>
        <taxon>Pezizomycotina</taxon>
        <taxon>Sordariomycetes</taxon>
        <taxon>Hypocreomycetidae</taxon>
        <taxon>Hypocreales</taxon>
        <taxon>Cordycipitaceae</taxon>
        <taxon>Zarea</taxon>
    </lineage>
</organism>
<evidence type="ECO:0000313" key="2">
    <source>
        <dbReference type="Proteomes" id="UP001143910"/>
    </source>
</evidence>
<proteinExistence type="predicted"/>
<reference evidence="1" key="1">
    <citation type="submission" date="2022-08" db="EMBL/GenBank/DDBJ databases">
        <title>Genome Sequence of Lecanicillium fungicola.</title>
        <authorList>
            <person name="Buettner E."/>
        </authorList>
    </citation>
    <scope>NUCLEOTIDE SEQUENCE</scope>
    <source>
        <strain evidence="1">Babe33</strain>
    </source>
</reference>
<dbReference type="Proteomes" id="UP001143910">
    <property type="component" value="Unassembled WGS sequence"/>
</dbReference>
<name>A0ACC1NFS1_9HYPO</name>
<comment type="caution">
    <text evidence="1">The sequence shown here is derived from an EMBL/GenBank/DDBJ whole genome shotgun (WGS) entry which is preliminary data.</text>
</comment>
<evidence type="ECO:0000313" key="1">
    <source>
        <dbReference type="EMBL" id="KAJ2977909.1"/>
    </source>
</evidence>
<protein>
    <submittedName>
        <fullName evidence="1">Uncharacterized protein</fullName>
    </submittedName>
</protein>
<dbReference type="EMBL" id="JANJQO010000426">
    <property type="protein sequence ID" value="KAJ2977909.1"/>
    <property type="molecule type" value="Genomic_DNA"/>
</dbReference>